<accession>A0A9D2ZT39</accession>
<dbReference type="AlphaFoldDB" id="A0A9D2ZT39"/>
<feature type="transmembrane region" description="Helical" evidence="1">
    <location>
        <begin position="349"/>
        <end position="378"/>
    </location>
</feature>
<proteinExistence type="predicted"/>
<dbReference type="EMBL" id="DWUS01000160">
    <property type="protein sequence ID" value="HJD51607.1"/>
    <property type="molecule type" value="Genomic_DNA"/>
</dbReference>
<keyword evidence="1" id="KW-1133">Transmembrane helix</keyword>
<feature type="transmembrane region" description="Helical" evidence="1">
    <location>
        <begin position="317"/>
        <end position="337"/>
    </location>
</feature>
<dbReference type="Proteomes" id="UP000823908">
    <property type="component" value="Unassembled WGS sequence"/>
</dbReference>
<comment type="caution">
    <text evidence="2">The sequence shown here is derived from an EMBL/GenBank/DDBJ whole genome shotgun (WGS) entry which is preliminary data.</text>
</comment>
<reference evidence="2" key="1">
    <citation type="journal article" date="2021" name="PeerJ">
        <title>Extensive microbial diversity within the chicken gut microbiome revealed by metagenomics and culture.</title>
        <authorList>
            <person name="Gilroy R."/>
            <person name="Ravi A."/>
            <person name="Getino M."/>
            <person name="Pursley I."/>
            <person name="Horton D.L."/>
            <person name="Alikhan N.F."/>
            <person name="Baker D."/>
            <person name="Gharbi K."/>
            <person name="Hall N."/>
            <person name="Watson M."/>
            <person name="Adriaenssens E.M."/>
            <person name="Foster-Nyarko E."/>
            <person name="Jarju S."/>
            <person name="Secka A."/>
            <person name="Antonio M."/>
            <person name="Oren A."/>
            <person name="Chaudhuri R.R."/>
            <person name="La Ragione R."/>
            <person name="Hildebrand F."/>
            <person name="Pallen M.J."/>
        </authorList>
    </citation>
    <scope>NUCLEOTIDE SEQUENCE</scope>
    <source>
        <strain evidence="2">ChiHjej10B9-4811</strain>
    </source>
</reference>
<keyword evidence="1" id="KW-0812">Transmembrane</keyword>
<gene>
    <name evidence="2" type="ORF">H9908_07065</name>
</gene>
<organism evidence="2 3">
    <name type="scientific">Candidatus Rothia avistercoris</name>
    <dbReference type="NCBI Taxonomy" id="2840479"/>
    <lineage>
        <taxon>Bacteria</taxon>
        <taxon>Bacillati</taxon>
        <taxon>Actinomycetota</taxon>
        <taxon>Actinomycetes</taxon>
        <taxon>Micrococcales</taxon>
        <taxon>Micrococcaceae</taxon>
        <taxon>Rothia</taxon>
    </lineage>
</organism>
<evidence type="ECO:0000313" key="3">
    <source>
        <dbReference type="Proteomes" id="UP000823908"/>
    </source>
</evidence>
<evidence type="ECO:0000256" key="1">
    <source>
        <dbReference type="SAM" id="Phobius"/>
    </source>
</evidence>
<evidence type="ECO:0000313" key="2">
    <source>
        <dbReference type="EMBL" id="HJD51607.1"/>
    </source>
</evidence>
<keyword evidence="1" id="KW-0472">Membrane</keyword>
<protein>
    <submittedName>
        <fullName evidence="2">Uncharacterized protein</fullName>
    </submittedName>
</protein>
<reference evidence="2" key="2">
    <citation type="submission" date="2021-04" db="EMBL/GenBank/DDBJ databases">
        <authorList>
            <person name="Gilroy R."/>
        </authorList>
    </citation>
    <scope>NUCLEOTIDE SEQUENCE</scope>
    <source>
        <strain evidence="2">ChiHjej10B9-4811</strain>
    </source>
</reference>
<name>A0A9D2ZT39_9MICC</name>
<sequence>MDSFEVTYETIPVELRLADLEVAWDSLQNLAYSMLKHQEYVETLPIASDLLGNELTEYESGIVRLEDLAQGLMGSGAIWVSGDTAQSVFDTLLRPITLLVREQLFYIEDIPGEYMQQEWATELRRAYGALVSLADEGLTAGFLPRQQSINMNSGSQALPPTQQEADLVTLRHYLVKWKEAERAVYRAAQKIYRGLSAARNPEEVAYYPVPLPPQGASLLTLRKALGLPVDAKTSVEYMLQRSTALSYSYIRTDWRPKALWPAPRQKIGTFRLLKAQRDYARQLLTQPDTLKAHSILSRLDQIVTEATYTDSGAPRKALTVGIAGGIGLGLVTLWFFVSSINFVSSAHTALNLLLIVPTSFMLGFTILFIPCATVALYLSWKKAVNRGALATIGLQRKRVKALRSQLETFMINLDGTRLNKLIIEHSQSAYSSLSQRLYERALALALRDVEELERNTGMGLALGYEDQLIEETSQLIAFLHEYNQDLESADTSQSMRNS</sequence>